<dbReference type="InterPro" id="IPR036047">
    <property type="entry name" value="F-box-like_dom_sf"/>
</dbReference>
<comment type="caution">
    <text evidence="2">The sequence shown here is derived from an EMBL/GenBank/DDBJ whole genome shotgun (WGS) entry which is preliminary data.</text>
</comment>
<dbReference type="EMBL" id="JAUUTY010000002">
    <property type="protein sequence ID" value="KAK1678242.1"/>
    <property type="molecule type" value="Genomic_DNA"/>
</dbReference>
<dbReference type="PANTHER" id="PTHR32133:SF386">
    <property type="entry name" value="F-BOX DOMAIN-CONTAINING PROTEIN"/>
    <property type="match status" value="1"/>
</dbReference>
<dbReference type="InterPro" id="IPR011043">
    <property type="entry name" value="Gal_Oxase/kelch_b-propeller"/>
</dbReference>
<dbReference type="Pfam" id="PF00646">
    <property type="entry name" value="F-box"/>
    <property type="match status" value="1"/>
</dbReference>
<evidence type="ECO:0000313" key="3">
    <source>
        <dbReference type="Proteomes" id="UP001231189"/>
    </source>
</evidence>
<protein>
    <recommendedName>
        <fullName evidence="1">F-box domain-containing protein</fullName>
    </recommendedName>
</protein>
<sequence length="409" mass="45573">MEVHTMPQAPPQRVEDMVELVEEILLRLPPDEPASLVRAAVVCKPWCSLISSHRFRRLYRDFHKTPPMLGFFHDRSTRSPGCVSLTPREPLFTSASTKGFSPLDPEGNYVVYDCRHGRVLLQKIRGNYYAEVDDNDCTKFLVWDPMTGSQLPLVTPVPFFGSALAVLCAVGGCDHGACHMGPFFVVYISIDEDEDGDEGAWVYVYSSKTSKWRERGSVFLGTPHYSLSWVFVLGSEALYSLVTVTYPEAAHQVVKYDLGDNSLSVFDIPPMVADCSLPPALVTAEDGGLGLAHLDKFSLHMWSYDDGVAAWTHNRVIDLKKLLPIGDHMISPKVVGSVEGTRTIFVLTDLGVHMIDLSSLTSRNEGHNLQLSQKIYSMVGREVDCIFPYVSFFNRPGISEKDILDILHS</sequence>
<accession>A0AAD8WRH7</accession>
<dbReference type="AlphaFoldDB" id="A0AAD8WRH7"/>
<name>A0AAD8WRH7_LOLMU</name>
<dbReference type="Proteomes" id="UP001231189">
    <property type="component" value="Unassembled WGS sequence"/>
</dbReference>
<organism evidence="2 3">
    <name type="scientific">Lolium multiflorum</name>
    <name type="common">Italian ryegrass</name>
    <name type="synonym">Lolium perenne subsp. multiflorum</name>
    <dbReference type="NCBI Taxonomy" id="4521"/>
    <lineage>
        <taxon>Eukaryota</taxon>
        <taxon>Viridiplantae</taxon>
        <taxon>Streptophyta</taxon>
        <taxon>Embryophyta</taxon>
        <taxon>Tracheophyta</taxon>
        <taxon>Spermatophyta</taxon>
        <taxon>Magnoliopsida</taxon>
        <taxon>Liliopsida</taxon>
        <taxon>Poales</taxon>
        <taxon>Poaceae</taxon>
        <taxon>BOP clade</taxon>
        <taxon>Pooideae</taxon>
        <taxon>Poodae</taxon>
        <taxon>Poeae</taxon>
        <taxon>Poeae Chloroplast Group 2 (Poeae type)</taxon>
        <taxon>Loliodinae</taxon>
        <taxon>Loliinae</taxon>
        <taxon>Lolium</taxon>
    </lineage>
</organism>
<proteinExistence type="predicted"/>
<keyword evidence="3" id="KW-1185">Reference proteome</keyword>
<evidence type="ECO:0000259" key="1">
    <source>
        <dbReference type="Pfam" id="PF00646"/>
    </source>
</evidence>
<gene>
    <name evidence="2" type="ORF">QYE76_039090</name>
</gene>
<reference evidence="2" key="1">
    <citation type="submission" date="2023-07" db="EMBL/GenBank/DDBJ databases">
        <title>A chromosome-level genome assembly of Lolium multiflorum.</title>
        <authorList>
            <person name="Chen Y."/>
            <person name="Copetti D."/>
            <person name="Kolliker R."/>
            <person name="Studer B."/>
        </authorList>
    </citation>
    <scope>NUCLEOTIDE SEQUENCE</scope>
    <source>
        <strain evidence="2">02402/16</strain>
        <tissue evidence="2">Leaf</tissue>
    </source>
</reference>
<dbReference type="InterPro" id="IPR001810">
    <property type="entry name" value="F-box_dom"/>
</dbReference>
<evidence type="ECO:0000313" key="2">
    <source>
        <dbReference type="EMBL" id="KAK1678242.1"/>
    </source>
</evidence>
<dbReference type="SUPFAM" id="SSF81383">
    <property type="entry name" value="F-box domain"/>
    <property type="match status" value="1"/>
</dbReference>
<feature type="domain" description="F-box" evidence="1">
    <location>
        <begin position="19"/>
        <end position="57"/>
    </location>
</feature>
<dbReference type="PANTHER" id="PTHR32133">
    <property type="entry name" value="OS07G0120400 PROTEIN"/>
    <property type="match status" value="1"/>
</dbReference>
<dbReference type="SUPFAM" id="SSF50965">
    <property type="entry name" value="Galactose oxidase, central domain"/>
    <property type="match status" value="1"/>
</dbReference>